<gene>
    <name evidence="2" type="primary">pilM</name>
    <name evidence="2" type="ORF">GCM10025867_47320</name>
</gene>
<protein>
    <submittedName>
        <fullName evidence="2">Pilus assembly protein PilM</fullName>
    </submittedName>
</protein>
<sequence>MPTNRVVGLDIGTSSLKAAQVRRDGDTFIVESTHTRPLPAQLIKDGRVVEEKQDALVTEIADFFKQAGFQTRDVIVGLSNPADAITRSADFNWVAPKDLEEALPLMVEAQRSIVNVDPEDFDFAVTPISEYVVGRQKKLRTLVYAARIEATEKLAEVVKAAGLQLVGIDLTSLAGLRAMAVPFIDASVVHVIVNVGHSLTSVVIHRGGVPLQISVVEGLGGNEATERVAEALATDNKFEAEAKKFEARAKDGDVFAAIDGANRALANNIRGTVDEFFSKNRNVEDALGGITLLGGGALLHNLPATLSRTFDDIEVQHTAYDPRFKAAKGNVIDRFDAEGRDLAVAIGLAAGARVA</sequence>
<reference evidence="3" key="1">
    <citation type="journal article" date="2019" name="Int. J. Syst. Evol. Microbiol.">
        <title>The Global Catalogue of Microorganisms (GCM) 10K type strain sequencing project: providing services to taxonomists for standard genome sequencing and annotation.</title>
        <authorList>
            <consortium name="The Broad Institute Genomics Platform"/>
            <consortium name="The Broad Institute Genome Sequencing Center for Infectious Disease"/>
            <person name="Wu L."/>
            <person name="Ma J."/>
        </authorList>
    </citation>
    <scope>NUCLEOTIDE SEQUENCE [LARGE SCALE GENOMIC DNA]</scope>
    <source>
        <strain evidence="3">NBRC 108728</strain>
    </source>
</reference>
<dbReference type="InterPro" id="IPR043129">
    <property type="entry name" value="ATPase_NBD"/>
</dbReference>
<evidence type="ECO:0000313" key="3">
    <source>
        <dbReference type="Proteomes" id="UP001321486"/>
    </source>
</evidence>
<keyword evidence="3" id="KW-1185">Reference proteome</keyword>
<proteinExistence type="predicted"/>
<dbReference type="PANTHER" id="PTHR32432:SF3">
    <property type="entry name" value="ETHANOLAMINE UTILIZATION PROTEIN EUTJ"/>
    <property type="match status" value="1"/>
</dbReference>
<keyword evidence="2" id="KW-0614">Plasmid</keyword>
<dbReference type="Proteomes" id="UP001321486">
    <property type="component" value="Plasmid pNBRC108728a"/>
</dbReference>
<dbReference type="Pfam" id="PF11104">
    <property type="entry name" value="PilM_2"/>
    <property type="match status" value="1"/>
</dbReference>
<dbReference type="Gene3D" id="3.30.1490.300">
    <property type="match status" value="1"/>
</dbReference>
<dbReference type="InterPro" id="IPR050696">
    <property type="entry name" value="FtsA/MreB"/>
</dbReference>
<name>A0ABN6Y634_9MICO</name>
<evidence type="ECO:0000259" key="1">
    <source>
        <dbReference type="SMART" id="SM00842"/>
    </source>
</evidence>
<dbReference type="PANTHER" id="PTHR32432">
    <property type="entry name" value="CELL DIVISION PROTEIN FTSA-RELATED"/>
    <property type="match status" value="1"/>
</dbReference>
<dbReference type="EMBL" id="AP027733">
    <property type="protein sequence ID" value="BDZ52491.1"/>
    <property type="molecule type" value="Genomic_DNA"/>
</dbReference>
<dbReference type="InterPro" id="IPR003494">
    <property type="entry name" value="SHS2_FtsA"/>
</dbReference>
<evidence type="ECO:0000313" key="2">
    <source>
        <dbReference type="EMBL" id="BDZ52491.1"/>
    </source>
</evidence>
<dbReference type="InterPro" id="IPR005883">
    <property type="entry name" value="PilM"/>
</dbReference>
<organism evidence="2 3">
    <name type="scientific">Frondihabitans sucicola</name>
    <dbReference type="NCBI Taxonomy" id="1268041"/>
    <lineage>
        <taxon>Bacteria</taxon>
        <taxon>Bacillati</taxon>
        <taxon>Actinomycetota</taxon>
        <taxon>Actinomycetes</taxon>
        <taxon>Micrococcales</taxon>
        <taxon>Microbacteriaceae</taxon>
        <taxon>Frondihabitans</taxon>
    </lineage>
</organism>
<geneLocation type="plasmid" evidence="2 3">
    <name>pNBRC108728a</name>
</geneLocation>
<dbReference type="RefSeq" id="WP_286347340.1">
    <property type="nucleotide sequence ID" value="NZ_AP027733.1"/>
</dbReference>
<accession>A0ABN6Y634</accession>
<dbReference type="SMART" id="SM00842">
    <property type="entry name" value="FtsA"/>
    <property type="match status" value="1"/>
</dbReference>
<dbReference type="SUPFAM" id="SSF53067">
    <property type="entry name" value="Actin-like ATPase domain"/>
    <property type="match status" value="2"/>
</dbReference>
<feature type="domain" description="SHS2" evidence="1">
    <location>
        <begin position="6"/>
        <end position="181"/>
    </location>
</feature>
<dbReference type="Gene3D" id="3.30.420.40">
    <property type="match status" value="2"/>
</dbReference>